<sequence length="93" mass="10642">MTPLASSGLVIGCRLTVWTMRIDNEPYPAQRHLLACLGESEDGVRCQEHSGERETFEDAKRWAAGHTRLHPDHRRFSQLSELAWVMVPDEEPE</sequence>
<gene>
    <name evidence="2" type="ORF">ACFQMG_18020</name>
</gene>
<name>A0ABW2G0R8_9ACTN</name>
<evidence type="ECO:0000313" key="3">
    <source>
        <dbReference type="Proteomes" id="UP001596435"/>
    </source>
</evidence>
<evidence type="ECO:0000313" key="2">
    <source>
        <dbReference type="EMBL" id="MFC7181450.1"/>
    </source>
</evidence>
<comment type="caution">
    <text evidence="2">The sequence shown here is derived from an EMBL/GenBank/DDBJ whole genome shotgun (WGS) entry which is preliminary data.</text>
</comment>
<dbReference type="EMBL" id="JBHTAJ010000032">
    <property type="protein sequence ID" value="MFC7181450.1"/>
    <property type="molecule type" value="Genomic_DNA"/>
</dbReference>
<dbReference type="Proteomes" id="UP001596435">
    <property type="component" value="Unassembled WGS sequence"/>
</dbReference>
<feature type="domain" description="DUF7848" evidence="1">
    <location>
        <begin position="14"/>
        <end position="90"/>
    </location>
</feature>
<dbReference type="RefSeq" id="WP_345703841.1">
    <property type="nucleotide sequence ID" value="NZ_BAABKV010000001.1"/>
</dbReference>
<keyword evidence="3" id="KW-1185">Reference proteome</keyword>
<dbReference type="Pfam" id="PF25232">
    <property type="entry name" value="DUF7848"/>
    <property type="match status" value="1"/>
</dbReference>
<proteinExistence type="predicted"/>
<evidence type="ECO:0000259" key="1">
    <source>
        <dbReference type="Pfam" id="PF25232"/>
    </source>
</evidence>
<organism evidence="2 3">
    <name type="scientific">Kitasatospora paranensis</name>
    <dbReference type="NCBI Taxonomy" id="258053"/>
    <lineage>
        <taxon>Bacteria</taxon>
        <taxon>Bacillati</taxon>
        <taxon>Actinomycetota</taxon>
        <taxon>Actinomycetes</taxon>
        <taxon>Kitasatosporales</taxon>
        <taxon>Streptomycetaceae</taxon>
        <taxon>Kitasatospora</taxon>
    </lineage>
</organism>
<dbReference type="InterPro" id="IPR057170">
    <property type="entry name" value="DUF7848"/>
</dbReference>
<accession>A0ABW2G0R8</accession>
<protein>
    <recommendedName>
        <fullName evidence="1">DUF7848 domain-containing protein</fullName>
    </recommendedName>
</protein>
<reference evidence="3" key="1">
    <citation type="journal article" date="2019" name="Int. J. Syst. Evol. Microbiol.">
        <title>The Global Catalogue of Microorganisms (GCM) 10K type strain sequencing project: providing services to taxonomists for standard genome sequencing and annotation.</title>
        <authorList>
            <consortium name="The Broad Institute Genomics Platform"/>
            <consortium name="The Broad Institute Genome Sequencing Center for Infectious Disease"/>
            <person name="Wu L."/>
            <person name="Ma J."/>
        </authorList>
    </citation>
    <scope>NUCLEOTIDE SEQUENCE [LARGE SCALE GENOMIC DNA]</scope>
    <source>
        <strain evidence="3">CGMCC 1.12859</strain>
    </source>
</reference>